<keyword evidence="2" id="KW-0472">Membrane</keyword>
<feature type="transmembrane region" description="Helical" evidence="2">
    <location>
        <begin position="424"/>
        <end position="445"/>
    </location>
</feature>
<feature type="transmembrane region" description="Helical" evidence="2">
    <location>
        <begin position="12"/>
        <end position="34"/>
    </location>
</feature>
<dbReference type="Pfam" id="PF09913">
    <property type="entry name" value="DUF2142"/>
    <property type="match status" value="1"/>
</dbReference>
<feature type="transmembrane region" description="Helical" evidence="2">
    <location>
        <begin position="297"/>
        <end position="324"/>
    </location>
</feature>
<keyword evidence="2" id="KW-0812">Transmembrane</keyword>
<dbReference type="InterPro" id="IPR018674">
    <property type="entry name" value="DUF2142_membrane"/>
</dbReference>
<comment type="caution">
    <text evidence="3">The sequence shown here is derived from an EMBL/GenBank/DDBJ whole genome shotgun (WGS) entry which is preliminary data.</text>
</comment>
<evidence type="ECO:0000313" key="4">
    <source>
        <dbReference type="Proteomes" id="UP000018466"/>
    </source>
</evidence>
<dbReference type="AlphaFoldDB" id="A0AA36Y4C7"/>
<dbReference type="Proteomes" id="UP000018466">
    <property type="component" value="Unassembled WGS sequence"/>
</dbReference>
<evidence type="ECO:0000256" key="2">
    <source>
        <dbReference type="SAM" id="Phobius"/>
    </source>
</evidence>
<protein>
    <recommendedName>
        <fullName evidence="5">DUF2142 domain-containing protein</fullName>
    </recommendedName>
</protein>
<dbReference type="EMBL" id="AGEL01000007">
    <property type="protein sequence ID" value="EHO16463.1"/>
    <property type="molecule type" value="Genomic_DNA"/>
</dbReference>
<reference evidence="3 4" key="1">
    <citation type="submission" date="2011-10" db="EMBL/GenBank/DDBJ databases">
        <title>The Genome Sequence of Lachnospiraceae bacterium ACC2.</title>
        <authorList>
            <consortium name="The Broad Institute Genome Sequencing Platform"/>
            <person name="Earl A."/>
            <person name="Ward D."/>
            <person name="Feldgarden M."/>
            <person name="Gevers D."/>
            <person name="Sizova M."/>
            <person name="Hazen A."/>
            <person name="Epstein S."/>
            <person name="Young S.K."/>
            <person name="Zeng Q."/>
            <person name="Gargeya S."/>
            <person name="Fitzgerald M."/>
            <person name="Haas B."/>
            <person name="Abouelleil A."/>
            <person name="Alvarado L."/>
            <person name="Arachchi H.M."/>
            <person name="Berlin A."/>
            <person name="Brown A."/>
            <person name="Chapman S.B."/>
            <person name="Chen Z."/>
            <person name="Dunbar C."/>
            <person name="Freedman E."/>
            <person name="Gearin G."/>
            <person name="Goldberg J."/>
            <person name="Griggs A."/>
            <person name="Gujja S."/>
            <person name="Heiman D."/>
            <person name="Howarth C."/>
            <person name="Larson L."/>
            <person name="Lui A."/>
            <person name="MacDonald P.J.P."/>
            <person name="Montmayeur A."/>
            <person name="Murphy C."/>
            <person name="Neiman D."/>
            <person name="Pearson M."/>
            <person name="Priest M."/>
            <person name="Roberts A."/>
            <person name="Saif S."/>
            <person name="Shea T."/>
            <person name="Shenoy N."/>
            <person name="Sisk P."/>
            <person name="Stolte C."/>
            <person name="Sykes S."/>
            <person name="Wortman J."/>
            <person name="Nusbaum C."/>
            <person name="Birren B."/>
        </authorList>
    </citation>
    <scope>NUCLEOTIDE SEQUENCE [LARGE SCALE GENOMIC DNA]</scope>
    <source>
        <strain evidence="3 4">ACC2</strain>
    </source>
</reference>
<proteinExistence type="predicted"/>
<name>A0AA36Y4C7_9FIRM</name>
<keyword evidence="4" id="KW-1185">Reference proteome</keyword>
<dbReference type="RefSeq" id="WP_009532995.1">
    <property type="nucleotide sequence ID" value="NZ_JH590863.1"/>
</dbReference>
<feature type="transmembrane region" description="Helical" evidence="2">
    <location>
        <begin position="336"/>
        <end position="355"/>
    </location>
</feature>
<evidence type="ECO:0008006" key="5">
    <source>
        <dbReference type="Google" id="ProtNLM"/>
    </source>
</evidence>
<evidence type="ECO:0000313" key="3">
    <source>
        <dbReference type="EMBL" id="EHO16463.1"/>
    </source>
</evidence>
<feature type="compositionally biased region" description="Low complexity" evidence="1">
    <location>
        <begin position="475"/>
        <end position="487"/>
    </location>
</feature>
<feature type="region of interest" description="Disordered" evidence="1">
    <location>
        <begin position="467"/>
        <end position="487"/>
    </location>
</feature>
<feature type="transmembrane region" description="Helical" evidence="2">
    <location>
        <begin position="642"/>
        <end position="664"/>
    </location>
</feature>
<evidence type="ECO:0000256" key="1">
    <source>
        <dbReference type="SAM" id="MobiDB-lite"/>
    </source>
</evidence>
<feature type="transmembrane region" description="Helical" evidence="2">
    <location>
        <begin position="219"/>
        <end position="239"/>
    </location>
</feature>
<feature type="transmembrane region" description="Helical" evidence="2">
    <location>
        <begin position="46"/>
        <end position="66"/>
    </location>
</feature>
<organism evidence="3 4">
    <name type="scientific">Stomatobaculum longum</name>
    <dbReference type="NCBI Taxonomy" id="796942"/>
    <lineage>
        <taxon>Bacteria</taxon>
        <taxon>Bacillati</taxon>
        <taxon>Bacillota</taxon>
        <taxon>Clostridia</taxon>
        <taxon>Lachnospirales</taxon>
        <taxon>Lachnospiraceae</taxon>
        <taxon>Stomatobaculum</taxon>
    </lineage>
</organism>
<feature type="transmembrane region" description="Helical" evidence="2">
    <location>
        <begin position="259"/>
        <end position="285"/>
    </location>
</feature>
<gene>
    <name evidence="3" type="ORF">HMPREF9623_01162</name>
</gene>
<accession>A0AA36Y4C7</accession>
<sequence>MNRNNEKAVRTLPFFLCGIFLVVICGLYGAVSALNAAAQFEDNLLFVLYELLFPASVITALFAALLWSRKGDRMYRAYAFSAMVLGVLYLAVMPGLSAPDELSHYSTAYRISSNMMLEDPLIRPAGLTAVRAVDYPLEDMNGVKTPLVPDDEESVPEVLGNPVKQTTYRAVKDWDKRYAFSTKPVASAIPDVHTTPVFYLPQAIGFSIARALGLGTMGLLFLGKFLNLCCYVALTALAVRTTPLGKGWFAAAGLLPMSVSLAASLSYDAGLIGTVFLFTALIFKLAYGAEEIRARELFALCALAALFGPCKLVYAPLILLLWLVPARVFGGGGKKLLCFLILLLSLIAAVLAVNADVLEAYFFPAVAAQTGNVSADLRHAGFTAAELFSHPLFTLRMLLNSFSACILTWGGEMIGTKLGNLDPLLGASGLQTLFFALGLFCLTVADSTGETVRILVPGTRAARRAAREREESERAAAGAEALPETGTGAVAAETTQAEDSAQAEMETALDAVSQQAAAGEVLTAPLGEHVAEAAETLREAEAAVAAQAAASEAVSAAEEADENALPHYIEVGVPGRIARLFAFLVGALSFFGVLGAMLLAWTSRDAVWIEGVQGRYFLPLLPVFLFSLQSRMLQSRLPFKRLVPYGFVILNLCVGIRIFALAVLRV</sequence>
<feature type="transmembrane region" description="Helical" evidence="2">
    <location>
        <begin position="78"/>
        <end position="96"/>
    </location>
</feature>
<dbReference type="GeneID" id="86941908"/>
<keyword evidence="2" id="KW-1133">Transmembrane helix</keyword>
<feature type="transmembrane region" description="Helical" evidence="2">
    <location>
        <begin position="580"/>
        <end position="601"/>
    </location>
</feature>
<feature type="transmembrane region" description="Helical" evidence="2">
    <location>
        <begin position="613"/>
        <end position="630"/>
    </location>
</feature>